<dbReference type="InterPro" id="IPR001304">
    <property type="entry name" value="C-type_lectin-like"/>
</dbReference>
<dbReference type="PROSITE" id="PS50068">
    <property type="entry name" value="LDLRA_2"/>
    <property type="match status" value="1"/>
</dbReference>
<evidence type="ECO:0000256" key="3">
    <source>
        <dbReference type="SAM" id="SignalP"/>
    </source>
</evidence>
<dbReference type="EMBL" id="JARKIK010000071">
    <property type="protein sequence ID" value="KAK8728655.1"/>
    <property type="molecule type" value="Genomic_DNA"/>
</dbReference>
<reference evidence="5 6" key="1">
    <citation type="journal article" date="2024" name="BMC Genomics">
        <title>Genome assembly of redclaw crayfish (Cherax quadricarinatus) provides insights into its immune adaptation and hypoxia tolerance.</title>
        <authorList>
            <person name="Liu Z."/>
            <person name="Zheng J."/>
            <person name="Li H."/>
            <person name="Fang K."/>
            <person name="Wang S."/>
            <person name="He J."/>
            <person name="Zhou D."/>
            <person name="Weng S."/>
            <person name="Chi M."/>
            <person name="Gu Z."/>
            <person name="He J."/>
            <person name="Li F."/>
            <person name="Wang M."/>
        </authorList>
    </citation>
    <scope>NUCLEOTIDE SEQUENCE [LARGE SCALE GENOMIC DNA]</scope>
    <source>
        <strain evidence="5">ZL_2023a</strain>
    </source>
</reference>
<evidence type="ECO:0000259" key="4">
    <source>
        <dbReference type="PROSITE" id="PS50041"/>
    </source>
</evidence>
<evidence type="ECO:0000256" key="1">
    <source>
        <dbReference type="ARBA" id="ARBA00023157"/>
    </source>
</evidence>
<dbReference type="PROSITE" id="PS50041">
    <property type="entry name" value="C_TYPE_LECTIN_2"/>
    <property type="match status" value="1"/>
</dbReference>
<accession>A0AAW0WB06</accession>
<dbReference type="CDD" id="cd00112">
    <property type="entry name" value="LDLa"/>
    <property type="match status" value="1"/>
</dbReference>
<dbReference type="Gene3D" id="3.10.100.10">
    <property type="entry name" value="Mannose-Binding Protein A, subunit A"/>
    <property type="match status" value="1"/>
</dbReference>
<evidence type="ECO:0000313" key="6">
    <source>
        <dbReference type="Proteomes" id="UP001445076"/>
    </source>
</evidence>
<dbReference type="CDD" id="cd00037">
    <property type="entry name" value="CLECT"/>
    <property type="match status" value="1"/>
</dbReference>
<feature type="signal peptide" evidence="3">
    <location>
        <begin position="1"/>
        <end position="30"/>
    </location>
</feature>
<proteinExistence type="predicted"/>
<keyword evidence="1" id="KW-1015">Disulfide bond</keyword>
<dbReference type="Proteomes" id="UP001445076">
    <property type="component" value="Unassembled WGS sequence"/>
</dbReference>
<feature type="chain" id="PRO_5043452288" description="C-type lectin domain-containing protein" evidence="3">
    <location>
        <begin position="31"/>
        <end position="342"/>
    </location>
</feature>
<dbReference type="SMART" id="SM00192">
    <property type="entry name" value="LDLa"/>
    <property type="match status" value="1"/>
</dbReference>
<dbReference type="InterPro" id="IPR036055">
    <property type="entry name" value="LDL_receptor-like_sf"/>
</dbReference>
<organism evidence="5 6">
    <name type="scientific">Cherax quadricarinatus</name>
    <name type="common">Australian red claw crayfish</name>
    <dbReference type="NCBI Taxonomy" id="27406"/>
    <lineage>
        <taxon>Eukaryota</taxon>
        <taxon>Metazoa</taxon>
        <taxon>Ecdysozoa</taxon>
        <taxon>Arthropoda</taxon>
        <taxon>Crustacea</taxon>
        <taxon>Multicrustacea</taxon>
        <taxon>Malacostraca</taxon>
        <taxon>Eumalacostraca</taxon>
        <taxon>Eucarida</taxon>
        <taxon>Decapoda</taxon>
        <taxon>Pleocyemata</taxon>
        <taxon>Astacidea</taxon>
        <taxon>Parastacoidea</taxon>
        <taxon>Parastacidae</taxon>
        <taxon>Cherax</taxon>
    </lineage>
</organism>
<dbReference type="SUPFAM" id="SSF57424">
    <property type="entry name" value="LDL receptor-like module"/>
    <property type="match status" value="1"/>
</dbReference>
<feature type="domain" description="C-type lectin" evidence="4">
    <location>
        <begin position="180"/>
        <end position="292"/>
    </location>
</feature>
<dbReference type="Gene3D" id="4.10.400.10">
    <property type="entry name" value="Low-density Lipoprotein Receptor"/>
    <property type="match status" value="1"/>
</dbReference>
<comment type="caution">
    <text evidence="5">The sequence shown here is derived from an EMBL/GenBank/DDBJ whole genome shotgun (WGS) entry which is preliminary data.</text>
</comment>
<protein>
    <recommendedName>
        <fullName evidence="4">C-type lectin domain-containing protein</fullName>
    </recommendedName>
</protein>
<dbReference type="AlphaFoldDB" id="A0AAW0WB06"/>
<dbReference type="InterPro" id="IPR016186">
    <property type="entry name" value="C-type_lectin-like/link_sf"/>
</dbReference>
<comment type="caution">
    <text evidence="2">Lacks conserved residue(s) required for the propagation of feature annotation.</text>
</comment>
<keyword evidence="3" id="KW-0732">Signal</keyword>
<dbReference type="SMART" id="SM00034">
    <property type="entry name" value="CLECT"/>
    <property type="match status" value="1"/>
</dbReference>
<sequence>MRQTSPTMAALSVLRITLLLTVYCLSSVSGTCPESDQIHCGTSDRCTRIRYICDGDNDCGDNTDEDSTLCEAWRNTDCERNQAKCTRSGRSDCVTISHYCTLTSPPCEGTVDQRLCQMLANGKIRPLREIQLHTTTPAPTEPAPTEPSIHVREENFAGQFLMKLNNTIRHPDCPWLYTKVGDQCLSIFFVGNMSWMEARTFCQTIGGDLFTITEDFKAFAVLLQHFMTHQMTADFWIGGRYINTTVGWTWINDAPLPLGSPYWAVRHEERCTTRRINYSILNTTAEANDGVCYNYVQAPKDPPVGHCSSLDYKYYYYIADDNCFIKKSPLCVLPGEHPKQAQ</sequence>
<gene>
    <name evidence="5" type="ORF">OTU49_009079</name>
</gene>
<dbReference type="Pfam" id="PF00059">
    <property type="entry name" value="Lectin_C"/>
    <property type="match status" value="1"/>
</dbReference>
<evidence type="ECO:0000313" key="5">
    <source>
        <dbReference type="EMBL" id="KAK8728655.1"/>
    </source>
</evidence>
<dbReference type="InterPro" id="IPR016187">
    <property type="entry name" value="CTDL_fold"/>
</dbReference>
<dbReference type="SUPFAM" id="SSF56436">
    <property type="entry name" value="C-type lectin-like"/>
    <property type="match status" value="1"/>
</dbReference>
<evidence type="ECO:0000256" key="2">
    <source>
        <dbReference type="PROSITE-ProRule" id="PRU00124"/>
    </source>
</evidence>
<dbReference type="InterPro" id="IPR002172">
    <property type="entry name" value="LDrepeatLR_classA_rpt"/>
</dbReference>
<name>A0AAW0WB06_CHEQU</name>
<keyword evidence="6" id="KW-1185">Reference proteome</keyword>